<dbReference type="PANTHER" id="PTHR43999">
    <property type="entry name" value="DNAJ HOMOLOG SUBFAMILY C MEMBER 2"/>
    <property type="match status" value="1"/>
</dbReference>
<dbReference type="PROSITE" id="PS50090">
    <property type="entry name" value="MYB_LIKE"/>
    <property type="match status" value="2"/>
</dbReference>
<dbReference type="GO" id="GO:0043022">
    <property type="term" value="F:ribosome binding"/>
    <property type="evidence" value="ECO:0007669"/>
    <property type="project" value="InterPro"/>
</dbReference>
<feature type="region of interest" description="Disordered" evidence="1">
    <location>
        <begin position="534"/>
        <end position="577"/>
    </location>
</feature>
<dbReference type="InterPro" id="IPR036869">
    <property type="entry name" value="J_dom_sf"/>
</dbReference>
<dbReference type="Proteomes" id="UP000241890">
    <property type="component" value="Unassembled WGS sequence"/>
</dbReference>
<feature type="compositionally biased region" description="Basic and acidic residues" evidence="1">
    <location>
        <begin position="298"/>
        <end position="330"/>
    </location>
</feature>
<gene>
    <name evidence="4" type="ORF">FCC1311_059522</name>
</gene>
<organism evidence="4 5">
    <name type="scientific">Hondaea fermentalgiana</name>
    <dbReference type="NCBI Taxonomy" id="2315210"/>
    <lineage>
        <taxon>Eukaryota</taxon>
        <taxon>Sar</taxon>
        <taxon>Stramenopiles</taxon>
        <taxon>Bigyra</taxon>
        <taxon>Labyrinthulomycetes</taxon>
        <taxon>Thraustochytrida</taxon>
        <taxon>Thraustochytriidae</taxon>
        <taxon>Hondaea</taxon>
    </lineage>
</organism>
<dbReference type="InterPro" id="IPR054076">
    <property type="entry name" value="ZUO1-like_ZHD"/>
</dbReference>
<dbReference type="PROSITE" id="PS50076">
    <property type="entry name" value="DNAJ_2"/>
    <property type="match status" value="1"/>
</dbReference>
<sequence>MHEEHCRRVLGGDDGADAAKDQDANGEAENGGPSDADEDAKLRAAWEAKRAARELEASKNDKEDENLYEILGIGHLGFAASAKQIKKAYQKSILIHHPDKLSEEERAKAEAAQLDRSMEEPMFLKVQRAWDILSNPAKKRGYDSNFAFDDRIPSASLQFEEDEDFFEAYGPVFERNARFSNKKPVPMLGDMSTNITKVQQFYRFWTHFSSWREFSKFDEFKDGDLESAGSRYERRWMQRQNDIIRGKKKKEEIQRVRDLVERAMAVDPRLLRAKEDERQEKERKRKERIMERVAAAKAAKEAEETERKRREEEERKAKEEADKARQEKQTTKKAFKKQIRILRKCCDKAAEMLDISADELSDISHEITHLSEWFSQSSDVADCVLAFRGDLPPTDDWFDPPGKEAAQAGVDAIRRLHASAAEEKEAQEADDEEERARRLEEDQRAREAQKKEAEADPWTPDELSGLAKAIRKYPPGSRNRWVMISNYMNTLPGHTVERSPDDCLKQSKAADADLIGRKQLGTAESAFSQYRNKLASKTAGADVDADAADAGASTPAAEAPNGAADAQDEDVWTPEQQSALEAALKEFPASMDKNERWKSIAKAVPGKKKKDCVARFKELRAKVLEKRGTK</sequence>
<feature type="domain" description="Myb-like" evidence="3">
    <location>
        <begin position="450"/>
        <end position="503"/>
    </location>
</feature>
<dbReference type="Pfam" id="PF23082">
    <property type="entry name" value="Myb_DNA-binding_2"/>
    <property type="match status" value="1"/>
</dbReference>
<dbReference type="Gene3D" id="1.10.287.110">
    <property type="entry name" value="DnaJ domain"/>
    <property type="match status" value="1"/>
</dbReference>
<dbReference type="Pfam" id="PF21884">
    <property type="entry name" value="ZUO1-like_ZHD"/>
    <property type="match status" value="1"/>
</dbReference>
<dbReference type="GO" id="GO:0005829">
    <property type="term" value="C:cytosol"/>
    <property type="evidence" value="ECO:0007669"/>
    <property type="project" value="TreeGrafter"/>
</dbReference>
<evidence type="ECO:0000259" key="3">
    <source>
        <dbReference type="PROSITE" id="PS50090"/>
    </source>
</evidence>
<dbReference type="AlphaFoldDB" id="A0A2R5GN46"/>
<name>A0A2R5GN46_9STRA</name>
<dbReference type="Pfam" id="PF00226">
    <property type="entry name" value="DnaJ"/>
    <property type="match status" value="1"/>
</dbReference>
<feature type="compositionally biased region" description="Basic and acidic residues" evidence="1">
    <location>
        <begin position="1"/>
        <end position="23"/>
    </location>
</feature>
<feature type="domain" description="Myb-like" evidence="3">
    <location>
        <begin position="572"/>
        <end position="620"/>
    </location>
</feature>
<dbReference type="Pfam" id="PF00249">
    <property type="entry name" value="Myb_DNA-binding"/>
    <property type="match status" value="1"/>
</dbReference>
<dbReference type="GO" id="GO:0006450">
    <property type="term" value="P:regulation of translational fidelity"/>
    <property type="evidence" value="ECO:0007669"/>
    <property type="project" value="InterPro"/>
</dbReference>
<dbReference type="CDD" id="cd06257">
    <property type="entry name" value="DnaJ"/>
    <property type="match status" value="1"/>
</dbReference>
<evidence type="ECO:0000313" key="5">
    <source>
        <dbReference type="Proteomes" id="UP000241890"/>
    </source>
</evidence>
<feature type="region of interest" description="Disordered" evidence="1">
    <location>
        <begin position="1"/>
        <end position="45"/>
    </location>
</feature>
<feature type="compositionally biased region" description="Low complexity" evidence="1">
    <location>
        <begin position="548"/>
        <end position="565"/>
    </location>
</feature>
<dbReference type="GO" id="GO:0051083">
    <property type="term" value="P:'de novo' cotranslational protein folding"/>
    <property type="evidence" value="ECO:0007669"/>
    <property type="project" value="InterPro"/>
</dbReference>
<dbReference type="FunCoup" id="A0A2R5GN46">
    <property type="interactions" value="313"/>
</dbReference>
<dbReference type="SMART" id="SM00271">
    <property type="entry name" value="DnaJ"/>
    <property type="match status" value="1"/>
</dbReference>
<dbReference type="EMBL" id="BEYU01000064">
    <property type="protein sequence ID" value="GBG29731.1"/>
    <property type="molecule type" value="Genomic_DNA"/>
</dbReference>
<evidence type="ECO:0000256" key="1">
    <source>
        <dbReference type="SAM" id="MobiDB-lite"/>
    </source>
</evidence>
<dbReference type="GO" id="GO:0030544">
    <property type="term" value="F:Hsp70 protein binding"/>
    <property type="evidence" value="ECO:0007669"/>
    <property type="project" value="InterPro"/>
</dbReference>
<dbReference type="PANTHER" id="PTHR43999:SF1">
    <property type="entry name" value="DNAJ HOMOLOG SUBFAMILY C MEMBER 2"/>
    <property type="match status" value="1"/>
</dbReference>
<dbReference type="SUPFAM" id="SSF46689">
    <property type="entry name" value="Homeodomain-like"/>
    <property type="match status" value="2"/>
</dbReference>
<proteinExistence type="predicted"/>
<feature type="domain" description="J" evidence="2">
    <location>
        <begin position="66"/>
        <end position="146"/>
    </location>
</feature>
<feature type="region of interest" description="Disordered" evidence="1">
    <location>
        <begin position="420"/>
        <end position="463"/>
    </location>
</feature>
<comment type="caution">
    <text evidence="4">The sequence shown here is derived from an EMBL/GenBank/DDBJ whole genome shotgun (WGS) entry which is preliminary data.</text>
</comment>
<feature type="compositionally biased region" description="Basic and acidic residues" evidence="1">
    <location>
        <begin position="434"/>
        <end position="454"/>
    </location>
</feature>
<reference evidence="4 5" key="1">
    <citation type="submission" date="2017-12" db="EMBL/GenBank/DDBJ databases">
        <title>Sequencing, de novo assembly and annotation of complete genome of a new Thraustochytrid species, strain FCC1311.</title>
        <authorList>
            <person name="Sedici K."/>
            <person name="Godart F."/>
            <person name="Aiese Cigliano R."/>
            <person name="Sanseverino W."/>
            <person name="Barakat M."/>
            <person name="Ortet P."/>
            <person name="Marechal E."/>
            <person name="Cagnac O."/>
            <person name="Amato A."/>
        </authorList>
    </citation>
    <scope>NUCLEOTIDE SEQUENCE [LARGE SCALE GENOMIC DNA]</scope>
</reference>
<dbReference type="CDD" id="cd00167">
    <property type="entry name" value="SANT"/>
    <property type="match status" value="2"/>
</dbReference>
<dbReference type="SUPFAM" id="SSF46565">
    <property type="entry name" value="Chaperone J-domain"/>
    <property type="match status" value="1"/>
</dbReference>
<dbReference type="InterPro" id="IPR001623">
    <property type="entry name" value="DnaJ_domain"/>
</dbReference>
<dbReference type="InterPro" id="IPR044634">
    <property type="entry name" value="Zuotin/DnaJC2"/>
</dbReference>
<dbReference type="InParanoid" id="A0A2R5GN46"/>
<protein>
    <submittedName>
        <fullName evidence="4">DnaJ-like subfamily C member 2</fullName>
    </submittedName>
</protein>
<dbReference type="OrthoDB" id="1690618at2759"/>
<dbReference type="InterPro" id="IPR009057">
    <property type="entry name" value="Homeodomain-like_sf"/>
</dbReference>
<dbReference type="Gene3D" id="1.10.10.60">
    <property type="entry name" value="Homeodomain-like"/>
    <property type="match status" value="2"/>
</dbReference>
<evidence type="ECO:0000259" key="2">
    <source>
        <dbReference type="PROSITE" id="PS50076"/>
    </source>
</evidence>
<feature type="region of interest" description="Disordered" evidence="1">
    <location>
        <begin position="295"/>
        <end position="332"/>
    </location>
</feature>
<dbReference type="SMART" id="SM00717">
    <property type="entry name" value="SANT"/>
    <property type="match status" value="2"/>
</dbReference>
<evidence type="ECO:0000313" key="4">
    <source>
        <dbReference type="EMBL" id="GBG29731.1"/>
    </source>
</evidence>
<keyword evidence="5" id="KW-1185">Reference proteome</keyword>
<dbReference type="InterPro" id="IPR001005">
    <property type="entry name" value="SANT/Myb"/>
</dbReference>
<accession>A0A2R5GN46</accession>